<sequence length="221" mass="25493">MQSQRNTNKTIIGRAQKVDVPKKGEKTQEQRKQGSFRMPILLKIYLDIHVRRHLGIKKSYVCPQCSKSFLSNADLKAHAFTHSGERPFACDVCGKRFIKKSHLEIHSRVHTGEKPHLCSECGTSFASHSTLIDHHKRRHLQFRPHRCPSCRKDFFSKHELSAHVLIHSGKKPFSCSLCEKNFNRLHHLKRHKAALHKDEMEAMQAEEVDDDVGNPEVHESI</sequence>
<dbReference type="SMART" id="SM00355">
    <property type="entry name" value="ZnF_C2H2"/>
    <property type="match status" value="5"/>
</dbReference>
<dbReference type="GO" id="GO:0005634">
    <property type="term" value="C:nucleus"/>
    <property type="evidence" value="ECO:0007669"/>
    <property type="project" value="TreeGrafter"/>
</dbReference>
<organism evidence="9 10">
    <name type="scientific">Caligus rogercresseyi</name>
    <name type="common">Sea louse</name>
    <dbReference type="NCBI Taxonomy" id="217165"/>
    <lineage>
        <taxon>Eukaryota</taxon>
        <taxon>Metazoa</taxon>
        <taxon>Ecdysozoa</taxon>
        <taxon>Arthropoda</taxon>
        <taxon>Crustacea</taxon>
        <taxon>Multicrustacea</taxon>
        <taxon>Hexanauplia</taxon>
        <taxon>Copepoda</taxon>
        <taxon>Siphonostomatoida</taxon>
        <taxon>Caligidae</taxon>
        <taxon>Caligus</taxon>
    </lineage>
</organism>
<dbReference type="PROSITE" id="PS00028">
    <property type="entry name" value="ZINC_FINGER_C2H2_1"/>
    <property type="match status" value="5"/>
</dbReference>
<feature type="domain" description="C2H2-type" evidence="8">
    <location>
        <begin position="88"/>
        <end position="115"/>
    </location>
</feature>
<gene>
    <name evidence="9" type="ORF">FKW44_000934</name>
</gene>
<keyword evidence="1" id="KW-0479">Metal-binding</keyword>
<evidence type="ECO:0000256" key="6">
    <source>
        <dbReference type="PROSITE-ProRule" id="PRU00042"/>
    </source>
</evidence>
<dbReference type="SUPFAM" id="SSF57667">
    <property type="entry name" value="beta-beta-alpha zinc fingers"/>
    <property type="match status" value="3"/>
</dbReference>
<accession>A0A7T8KIC0</accession>
<dbReference type="FunFam" id="3.30.160.60:FF:000100">
    <property type="entry name" value="Zinc finger 45-like"/>
    <property type="match status" value="2"/>
</dbReference>
<feature type="non-terminal residue" evidence="9">
    <location>
        <position position="1"/>
    </location>
</feature>
<dbReference type="OrthoDB" id="6330646at2759"/>
<keyword evidence="5" id="KW-0539">Nucleus</keyword>
<evidence type="ECO:0000256" key="1">
    <source>
        <dbReference type="ARBA" id="ARBA00022723"/>
    </source>
</evidence>
<dbReference type="InterPro" id="IPR013087">
    <property type="entry name" value="Znf_C2H2_type"/>
</dbReference>
<keyword evidence="3 6" id="KW-0863">Zinc-finger</keyword>
<feature type="compositionally biased region" description="Basic and acidic residues" evidence="7">
    <location>
        <begin position="16"/>
        <end position="32"/>
    </location>
</feature>
<evidence type="ECO:0000259" key="8">
    <source>
        <dbReference type="PROSITE" id="PS50157"/>
    </source>
</evidence>
<evidence type="ECO:0000313" key="10">
    <source>
        <dbReference type="Proteomes" id="UP000595437"/>
    </source>
</evidence>
<dbReference type="Gene3D" id="3.30.160.60">
    <property type="entry name" value="Classic Zinc Finger"/>
    <property type="match status" value="5"/>
</dbReference>
<feature type="domain" description="C2H2-type" evidence="8">
    <location>
        <begin position="116"/>
        <end position="144"/>
    </location>
</feature>
<feature type="compositionally biased region" description="Polar residues" evidence="7">
    <location>
        <begin position="1"/>
        <end position="10"/>
    </location>
</feature>
<dbReference type="PROSITE" id="PS50157">
    <property type="entry name" value="ZINC_FINGER_C2H2_2"/>
    <property type="match status" value="5"/>
</dbReference>
<evidence type="ECO:0000256" key="2">
    <source>
        <dbReference type="ARBA" id="ARBA00022737"/>
    </source>
</evidence>
<name>A0A7T8KIC0_CALRO</name>
<dbReference type="Proteomes" id="UP000595437">
    <property type="component" value="Chromosome 1"/>
</dbReference>
<evidence type="ECO:0000256" key="4">
    <source>
        <dbReference type="ARBA" id="ARBA00022833"/>
    </source>
</evidence>
<keyword evidence="4" id="KW-0862">Zinc</keyword>
<dbReference type="PANTHER" id="PTHR24393:SF34">
    <property type="entry name" value="PR_SET DOMAIN 13"/>
    <property type="match status" value="1"/>
</dbReference>
<evidence type="ECO:0000256" key="7">
    <source>
        <dbReference type="SAM" id="MobiDB-lite"/>
    </source>
</evidence>
<dbReference type="GO" id="GO:0001228">
    <property type="term" value="F:DNA-binding transcription activator activity, RNA polymerase II-specific"/>
    <property type="evidence" value="ECO:0007669"/>
    <property type="project" value="TreeGrafter"/>
</dbReference>
<protein>
    <submittedName>
        <fullName evidence="9">Zinc finger protein 112like</fullName>
    </submittedName>
</protein>
<evidence type="ECO:0000256" key="5">
    <source>
        <dbReference type="ARBA" id="ARBA00023242"/>
    </source>
</evidence>
<dbReference type="EMBL" id="CP045890">
    <property type="protein sequence ID" value="QQP56318.1"/>
    <property type="molecule type" value="Genomic_DNA"/>
</dbReference>
<dbReference type="FunFam" id="3.30.160.60:FF:000624">
    <property type="entry name" value="zinc finger protein 697"/>
    <property type="match status" value="1"/>
</dbReference>
<evidence type="ECO:0000313" key="9">
    <source>
        <dbReference type="EMBL" id="QQP56318.1"/>
    </source>
</evidence>
<dbReference type="InterPro" id="IPR036236">
    <property type="entry name" value="Znf_C2H2_sf"/>
</dbReference>
<dbReference type="Pfam" id="PF00096">
    <property type="entry name" value="zf-C2H2"/>
    <property type="match status" value="3"/>
</dbReference>
<dbReference type="GO" id="GO:0008270">
    <property type="term" value="F:zinc ion binding"/>
    <property type="evidence" value="ECO:0007669"/>
    <property type="project" value="UniProtKB-KW"/>
</dbReference>
<reference evidence="10" key="1">
    <citation type="submission" date="2021-01" db="EMBL/GenBank/DDBJ databases">
        <title>Caligus Genome Assembly.</title>
        <authorList>
            <person name="Gallardo-Escarate C."/>
        </authorList>
    </citation>
    <scope>NUCLEOTIDE SEQUENCE [LARGE SCALE GENOMIC DNA]</scope>
</reference>
<dbReference type="AlphaFoldDB" id="A0A7T8KIC0"/>
<dbReference type="FunFam" id="3.30.160.60:FF:000688">
    <property type="entry name" value="zinc finger protein 197 isoform X1"/>
    <property type="match status" value="1"/>
</dbReference>
<dbReference type="PANTHER" id="PTHR24393">
    <property type="entry name" value="ZINC FINGER PROTEIN"/>
    <property type="match status" value="1"/>
</dbReference>
<feature type="domain" description="C2H2-type" evidence="8">
    <location>
        <begin position="173"/>
        <end position="201"/>
    </location>
</feature>
<keyword evidence="2" id="KW-0677">Repeat</keyword>
<feature type="region of interest" description="Disordered" evidence="7">
    <location>
        <begin position="1"/>
        <end position="32"/>
    </location>
</feature>
<dbReference type="GO" id="GO:0048598">
    <property type="term" value="P:embryonic morphogenesis"/>
    <property type="evidence" value="ECO:0007669"/>
    <property type="project" value="UniProtKB-ARBA"/>
</dbReference>
<keyword evidence="10" id="KW-1185">Reference proteome</keyword>
<proteinExistence type="predicted"/>
<dbReference type="Pfam" id="PF13894">
    <property type="entry name" value="zf-C2H2_4"/>
    <property type="match status" value="1"/>
</dbReference>
<dbReference type="GO" id="GO:0000978">
    <property type="term" value="F:RNA polymerase II cis-regulatory region sequence-specific DNA binding"/>
    <property type="evidence" value="ECO:0007669"/>
    <property type="project" value="TreeGrafter"/>
</dbReference>
<evidence type="ECO:0000256" key="3">
    <source>
        <dbReference type="ARBA" id="ARBA00022771"/>
    </source>
</evidence>
<feature type="domain" description="C2H2-type" evidence="8">
    <location>
        <begin position="60"/>
        <end position="87"/>
    </location>
</feature>
<feature type="domain" description="C2H2-type" evidence="8">
    <location>
        <begin position="145"/>
        <end position="172"/>
    </location>
</feature>